<evidence type="ECO:0000313" key="9">
    <source>
        <dbReference type="Proteomes" id="UP001226160"/>
    </source>
</evidence>
<dbReference type="EMBL" id="JASNVP010000004">
    <property type="protein sequence ID" value="MDK4325875.1"/>
    <property type="molecule type" value="Genomic_DNA"/>
</dbReference>
<feature type="compositionally biased region" description="Polar residues" evidence="5">
    <location>
        <begin position="23"/>
        <end position="34"/>
    </location>
</feature>
<evidence type="ECO:0000259" key="6">
    <source>
        <dbReference type="PROSITE" id="PS50983"/>
    </source>
</evidence>
<accession>A0AAP4BT23</accession>
<dbReference type="Proteomes" id="UP001243856">
    <property type="component" value="Unassembled WGS sequence"/>
</dbReference>
<dbReference type="Pfam" id="PF01497">
    <property type="entry name" value="Peripla_BP_2"/>
    <property type="match status" value="1"/>
</dbReference>
<name>A0AAP4BT23_9CORY</name>
<reference evidence="8 10" key="1">
    <citation type="submission" date="2023-05" db="EMBL/GenBank/DDBJ databases">
        <title>Metabolic capabilities are highly conserved among human nasal-associated Corynebacterium species in pangenomic analyses.</title>
        <authorList>
            <person name="Tran T.H."/>
            <person name="Roberts A.Q."/>
            <person name="Escapa I.F."/>
            <person name="Gao W."/>
            <person name="Conlan S."/>
            <person name="Kong H."/>
            <person name="Segre J.A."/>
            <person name="Kelly M.S."/>
            <person name="Lemon K.P."/>
        </authorList>
    </citation>
    <scope>NUCLEOTIDE SEQUENCE</scope>
    <source>
        <strain evidence="8">KPL2654</strain>
        <strain evidence="7 10">KPL2811</strain>
    </source>
</reference>
<evidence type="ECO:0000256" key="5">
    <source>
        <dbReference type="SAM" id="MobiDB-lite"/>
    </source>
</evidence>
<feature type="compositionally biased region" description="Polar residues" evidence="5">
    <location>
        <begin position="68"/>
        <end position="80"/>
    </location>
</feature>
<comment type="similarity">
    <text evidence="2">Belongs to the bacterial solute-binding protein 8 family.</text>
</comment>
<dbReference type="CDD" id="cd01146">
    <property type="entry name" value="FhuD"/>
    <property type="match status" value="1"/>
</dbReference>
<comment type="subcellular location">
    <subcellularLocation>
        <location evidence="1">Cell envelope</location>
    </subcellularLocation>
</comment>
<dbReference type="SUPFAM" id="SSF53807">
    <property type="entry name" value="Helical backbone' metal receptor"/>
    <property type="match status" value="1"/>
</dbReference>
<dbReference type="AlphaFoldDB" id="A0AAP4BT23"/>
<feature type="region of interest" description="Disordered" evidence="5">
    <location>
        <begin position="63"/>
        <end position="90"/>
    </location>
</feature>
<evidence type="ECO:0000313" key="8">
    <source>
        <dbReference type="EMBL" id="MDK4325875.1"/>
    </source>
</evidence>
<dbReference type="Proteomes" id="UP001226160">
    <property type="component" value="Unassembled WGS sequence"/>
</dbReference>
<dbReference type="PANTHER" id="PTHR30532">
    <property type="entry name" value="IRON III DICITRATE-BINDING PERIPLASMIC PROTEIN"/>
    <property type="match status" value="1"/>
</dbReference>
<feature type="domain" description="Fe/B12 periplasmic-binding" evidence="6">
    <location>
        <begin position="108"/>
        <end position="371"/>
    </location>
</feature>
<comment type="caution">
    <text evidence="8">The sequence shown here is derived from an EMBL/GenBank/DDBJ whole genome shotgun (WGS) entry which is preliminary data.</text>
</comment>
<evidence type="ECO:0000256" key="2">
    <source>
        <dbReference type="ARBA" id="ARBA00008814"/>
    </source>
</evidence>
<dbReference type="RefSeq" id="WP_249606001.1">
    <property type="nucleotide sequence ID" value="NZ_CP091865.1"/>
</dbReference>
<keyword evidence="4" id="KW-0732">Signal</keyword>
<dbReference type="InterPro" id="IPR002491">
    <property type="entry name" value="ABC_transptr_periplasmic_BD"/>
</dbReference>
<proteinExistence type="inferred from homology"/>
<evidence type="ECO:0000313" key="7">
    <source>
        <dbReference type="EMBL" id="MDK4300078.1"/>
    </source>
</evidence>
<dbReference type="EMBL" id="JASNVK010000002">
    <property type="protein sequence ID" value="MDK4300078.1"/>
    <property type="molecule type" value="Genomic_DNA"/>
</dbReference>
<organism evidence="8 9">
    <name type="scientific">Corynebacterium propinquum</name>
    <dbReference type="NCBI Taxonomy" id="43769"/>
    <lineage>
        <taxon>Bacteria</taxon>
        <taxon>Bacillati</taxon>
        <taxon>Actinomycetota</taxon>
        <taxon>Actinomycetes</taxon>
        <taxon>Mycobacteriales</taxon>
        <taxon>Corynebacteriaceae</taxon>
        <taxon>Corynebacterium</taxon>
    </lineage>
</organism>
<dbReference type="PANTHER" id="PTHR30532:SF21">
    <property type="entry name" value="SIDEROPHORE-BINDING LIPOPROTEIN YFIY-RELATED"/>
    <property type="match status" value="1"/>
</dbReference>
<gene>
    <name evidence="7" type="ORF">QPX45_02245</name>
    <name evidence="8" type="ORF">QPX54_05005</name>
</gene>
<dbReference type="GO" id="GO:0030288">
    <property type="term" value="C:outer membrane-bounded periplasmic space"/>
    <property type="evidence" value="ECO:0007669"/>
    <property type="project" value="TreeGrafter"/>
</dbReference>
<feature type="region of interest" description="Disordered" evidence="5">
    <location>
        <begin position="1"/>
        <end position="35"/>
    </location>
</feature>
<keyword evidence="10" id="KW-1185">Reference proteome</keyword>
<sequence>MPASPLPEAAAVSSPLPHRQFSPHPTSISRQSLGSPFHSRKARSAFLAVACSLGLLTACTAPADDSAHSSQNATTGTADNTLKPAESSATRTISHAMGTTELGEEITTVAALDRTVLDPAIALGLHVVGFTELQGGSEIPAYFGDDGEKYAGDAVSVGELSDPSLEKVAALKPDAILSSKVRHEDLYERMSSIAPTVFSDSGGHGWKDSLRLVGEVADKSEKADELITDYEERAARIGDRVREKLGKNPSVTSVRFVDGPTRIYKDDSYIGVIFADLGFARNDASTGTGFSTEISAEEIAKADADYIFTSAYGDNDGEAAKTQEEFQRNPLWNQLQGEIHDVDDTIWMSAVGIYGANEVLDDIAEYFEVDAD</sequence>
<dbReference type="GO" id="GO:1901678">
    <property type="term" value="P:iron coordination entity transport"/>
    <property type="evidence" value="ECO:0007669"/>
    <property type="project" value="UniProtKB-ARBA"/>
</dbReference>
<dbReference type="InterPro" id="IPR051313">
    <property type="entry name" value="Bact_iron-sidero_bind"/>
</dbReference>
<evidence type="ECO:0000256" key="1">
    <source>
        <dbReference type="ARBA" id="ARBA00004196"/>
    </source>
</evidence>
<dbReference type="Gene3D" id="3.40.50.1980">
    <property type="entry name" value="Nitrogenase molybdenum iron protein domain"/>
    <property type="match status" value="2"/>
</dbReference>
<dbReference type="PROSITE" id="PS50983">
    <property type="entry name" value="FE_B12_PBP"/>
    <property type="match status" value="1"/>
</dbReference>
<keyword evidence="3" id="KW-0813">Transport</keyword>
<evidence type="ECO:0000256" key="4">
    <source>
        <dbReference type="ARBA" id="ARBA00022729"/>
    </source>
</evidence>
<evidence type="ECO:0000313" key="10">
    <source>
        <dbReference type="Proteomes" id="UP001243856"/>
    </source>
</evidence>
<evidence type="ECO:0000256" key="3">
    <source>
        <dbReference type="ARBA" id="ARBA00022448"/>
    </source>
</evidence>
<protein>
    <submittedName>
        <fullName evidence="8">Iron-siderophore ABC transporter substrate-binding protein</fullName>
    </submittedName>
</protein>